<evidence type="ECO:0000313" key="8">
    <source>
        <dbReference type="Proteomes" id="UP000318017"/>
    </source>
</evidence>
<name>A0A518G849_9BACT</name>
<gene>
    <name evidence="7" type="ORF">Q31a_30800</name>
</gene>
<evidence type="ECO:0000256" key="4">
    <source>
        <dbReference type="PROSITE-ProRule" id="PRU00433"/>
    </source>
</evidence>
<keyword evidence="1 4" id="KW-0349">Heme</keyword>
<dbReference type="Pfam" id="PF07583">
    <property type="entry name" value="PSCyt2"/>
    <property type="match status" value="1"/>
</dbReference>
<evidence type="ECO:0000259" key="6">
    <source>
        <dbReference type="PROSITE" id="PS51007"/>
    </source>
</evidence>
<dbReference type="InterPro" id="IPR011444">
    <property type="entry name" value="DUF1549"/>
</dbReference>
<dbReference type="GO" id="GO:0046872">
    <property type="term" value="F:metal ion binding"/>
    <property type="evidence" value="ECO:0007669"/>
    <property type="project" value="UniProtKB-KW"/>
</dbReference>
<feature type="domain" description="Cytochrome c" evidence="6">
    <location>
        <begin position="23"/>
        <end position="179"/>
    </location>
</feature>
<organism evidence="7 8">
    <name type="scientific">Aureliella helgolandensis</name>
    <dbReference type="NCBI Taxonomy" id="2527968"/>
    <lineage>
        <taxon>Bacteria</taxon>
        <taxon>Pseudomonadati</taxon>
        <taxon>Planctomycetota</taxon>
        <taxon>Planctomycetia</taxon>
        <taxon>Pirellulales</taxon>
        <taxon>Pirellulaceae</taxon>
        <taxon>Aureliella</taxon>
    </lineage>
</organism>
<dbReference type="EMBL" id="CP036298">
    <property type="protein sequence ID" value="QDV24759.1"/>
    <property type="molecule type" value="Genomic_DNA"/>
</dbReference>
<dbReference type="GO" id="GO:0020037">
    <property type="term" value="F:heme binding"/>
    <property type="evidence" value="ECO:0007669"/>
    <property type="project" value="InterPro"/>
</dbReference>
<dbReference type="OrthoDB" id="127107at2"/>
<accession>A0A518G849</accession>
<evidence type="ECO:0000256" key="1">
    <source>
        <dbReference type="ARBA" id="ARBA00022617"/>
    </source>
</evidence>
<evidence type="ECO:0000313" key="7">
    <source>
        <dbReference type="EMBL" id="QDV24759.1"/>
    </source>
</evidence>
<dbReference type="KEGG" id="ahel:Q31a_30800"/>
<keyword evidence="2 4" id="KW-0479">Metal-binding</keyword>
<dbReference type="Proteomes" id="UP000318017">
    <property type="component" value="Chromosome"/>
</dbReference>
<dbReference type="InterPro" id="IPR009056">
    <property type="entry name" value="Cyt_c-like_dom"/>
</dbReference>
<dbReference type="SUPFAM" id="SSF46626">
    <property type="entry name" value="Cytochrome c"/>
    <property type="match status" value="1"/>
</dbReference>
<dbReference type="PANTHER" id="PTHR35889:SF3">
    <property type="entry name" value="F-BOX DOMAIN-CONTAINING PROTEIN"/>
    <property type="match status" value="1"/>
</dbReference>
<dbReference type="AlphaFoldDB" id="A0A518G849"/>
<proteinExistence type="predicted"/>
<reference evidence="7 8" key="1">
    <citation type="submission" date="2019-02" db="EMBL/GenBank/DDBJ databases">
        <title>Deep-cultivation of Planctomycetes and their phenomic and genomic characterization uncovers novel biology.</title>
        <authorList>
            <person name="Wiegand S."/>
            <person name="Jogler M."/>
            <person name="Boedeker C."/>
            <person name="Pinto D."/>
            <person name="Vollmers J."/>
            <person name="Rivas-Marin E."/>
            <person name="Kohn T."/>
            <person name="Peeters S.H."/>
            <person name="Heuer A."/>
            <person name="Rast P."/>
            <person name="Oberbeckmann S."/>
            <person name="Bunk B."/>
            <person name="Jeske O."/>
            <person name="Meyerdierks A."/>
            <person name="Storesund J.E."/>
            <person name="Kallscheuer N."/>
            <person name="Luecker S."/>
            <person name="Lage O.M."/>
            <person name="Pohl T."/>
            <person name="Merkel B.J."/>
            <person name="Hornburger P."/>
            <person name="Mueller R.-W."/>
            <person name="Bruemmer F."/>
            <person name="Labrenz M."/>
            <person name="Spormann A.M."/>
            <person name="Op den Camp H."/>
            <person name="Overmann J."/>
            <person name="Amann R."/>
            <person name="Jetten M.S.M."/>
            <person name="Mascher T."/>
            <person name="Medema M.H."/>
            <person name="Devos D.P."/>
            <person name="Kaster A.-K."/>
            <person name="Ovreas L."/>
            <person name="Rohde M."/>
            <person name="Galperin M.Y."/>
            <person name="Jogler C."/>
        </authorList>
    </citation>
    <scope>NUCLEOTIDE SEQUENCE [LARGE SCALE GENOMIC DNA]</scope>
    <source>
        <strain evidence="7 8">Q31a</strain>
    </source>
</reference>
<dbReference type="InterPro" id="IPR011429">
    <property type="entry name" value="Cyt_c_Planctomycete-type"/>
</dbReference>
<evidence type="ECO:0000256" key="3">
    <source>
        <dbReference type="ARBA" id="ARBA00023004"/>
    </source>
</evidence>
<evidence type="ECO:0000256" key="2">
    <source>
        <dbReference type="ARBA" id="ARBA00022723"/>
    </source>
</evidence>
<dbReference type="GO" id="GO:0009055">
    <property type="term" value="F:electron transfer activity"/>
    <property type="evidence" value="ECO:0007669"/>
    <property type="project" value="InterPro"/>
</dbReference>
<dbReference type="PROSITE" id="PS51007">
    <property type="entry name" value="CYTC"/>
    <property type="match status" value="1"/>
</dbReference>
<keyword evidence="3 4" id="KW-0408">Iron</keyword>
<dbReference type="Pfam" id="PF07635">
    <property type="entry name" value="PSCyt1"/>
    <property type="match status" value="1"/>
</dbReference>
<keyword evidence="8" id="KW-1185">Reference proteome</keyword>
<protein>
    <submittedName>
        <fullName evidence="7">Planctomycete cytochrome C</fullName>
    </submittedName>
</protein>
<dbReference type="RefSeq" id="WP_145078857.1">
    <property type="nucleotide sequence ID" value="NZ_CP036298.1"/>
</dbReference>
<dbReference type="PANTHER" id="PTHR35889">
    <property type="entry name" value="CYCLOINULO-OLIGOSACCHARIDE FRUCTANOTRANSFERASE-RELATED"/>
    <property type="match status" value="1"/>
</dbReference>
<sequence>MMSKTYALGCLVLFQVLCVDLGGRMQAGEVAFERDIRPILSSACFRCHGFDEETRQADLRLDTAEGAPDVFGISDLEANQLWLRINSTDDDEVMPPPSESHQLTSEQKEMIRRWIEQGAEYKGHWAFEPIRTPAVPDVSESYGDWQASPIDRFLLRKLTARGLAPQPQADKETLIRRVAFTLTGLPPTLAEVDRFVFDNSDAAYDKMVARYLDSAQFGEEMAVHWLDLARYGDTHGLHLDNIRDIWAYRDWVVNAFNRNHSFKDFTIDQLAGDLLPSPTREQIIATGFNRCNVTTGEGGAIADEFLYRYAVERASTTFQTWLGLTGGCAVCHDHKYDPISANEFYSFYAFFYSAADPAMDGNLSNTPPFLSLATDEQQQQLQTLKTLRDEADAKLQELAATQAAQWDEWLVWKNASATPSPIFDIWLDDELPLGSSGSNTSRNAEEWITNGTIDVPVGARALKQAFGDHFTQRITGGLIPRVIPQSGTLEFWLRVDELHVPQVVWIDLATSAGNRQVALGDVGVLGGDFEGRNKLRLGDLPPPGTWQKFEVAAEQIGLEVGASVDSFVLGQFGGIVFWDGIGVRGTAAAANDPRSELSSWQAYAKGKAIPMIPSPVASVLKDPPGEGATVSEGDLFQVRTQFLKHIARQVPVELARARLDWLRISNALSSLQDSIPVTLVYGELETPRQAHVMTRGQYDAPAEAVEPATLSCLPPLQLPEGQERLTRLDLARWLVREDHPLTARVTVNRFWQQVFGIGLVETSDDFGTQGAPPSHPELLDWLAADFRDSNWDVKRLMGQLVRTAAFKQQSLSHSQNLELDPKNRLLARGPRIRLSAEQIRDLSLASSGLINLRMGGRGFLTYQPANIWEPVGYGNSNTRYYMRDSGDAIYRRSLYGFIKRTAPPPFLSNFDAPNREVYCSRRERSNTPLQALQLMNDVQHVEAARVLAERVLTDSTVNGGFDSESARIDLMFRIVLSRYPDAFERSALSQALSGFSKRYENDPSAAVELLKVGQSSVSPAIESQQLAAYTLLANLILNLDEAVTRN</sequence>
<feature type="coiled-coil region" evidence="5">
    <location>
        <begin position="374"/>
        <end position="404"/>
    </location>
</feature>
<dbReference type="InterPro" id="IPR022655">
    <property type="entry name" value="DUF1553"/>
</dbReference>
<evidence type="ECO:0000256" key="5">
    <source>
        <dbReference type="SAM" id="Coils"/>
    </source>
</evidence>
<keyword evidence="5" id="KW-0175">Coiled coil</keyword>
<dbReference type="Pfam" id="PF07587">
    <property type="entry name" value="PSD1"/>
    <property type="match status" value="1"/>
</dbReference>
<dbReference type="InterPro" id="IPR036909">
    <property type="entry name" value="Cyt_c-like_dom_sf"/>
</dbReference>